<keyword evidence="3 6" id="KW-0812">Transmembrane</keyword>
<feature type="transmembrane region" description="Helical" evidence="6">
    <location>
        <begin position="124"/>
        <end position="143"/>
    </location>
</feature>
<evidence type="ECO:0000313" key="8">
    <source>
        <dbReference type="Proteomes" id="UP001056756"/>
    </source>
</evidence>
<dbReference type="EMBL" id="CP097899">
    <property type="protein sequence ID" value="URN95984.1"/>
    <property type="molecule type" value="Genomic_DNA"/>
</dbReference>
<accession>A0A9J6ZJG8</accession>
<feature type="transmembrane region" description="Helical" evidence="6">
    <location>
        <begin position="447"/>
        <end position="468"/>
    </location>
</feature>
<dbReference type="InterPro" id="IPR002797">
    <property type="entry name" value="Polysacc_synth"/>
</dbReference>
<dbReference type="PANTHER" id="PTHR30250">
    <property type="entry name" value="PST FAMILY PREDICTED COLANIC ACID TRANSPORTER"/>
    <property type="match status" value="1"/>
</dbReference>
<feature type="transmembrane region" description="Helical" evidence="6">
    <location>
        <begin position="227"/>
        <end position="248"/>
    </location>
</feature>
<organism evidence="7 8">
    <name type="scientific">Candidatus Pristimantibacillus lignocellulolyticus</name>
    <dbReference type="NCBI Taxonomy" id="2994561"/>
    <lineage>
        <taxon>Bacteria</taxon>
        <taxon>Bacillati</taxon>
        <taxon>Bacillota</taxon>
        <taxon>Bacilli</taxon>
        <taxon>Bacillales</taxon>
        <taxon>Paenibacillaceae</taxon>
        <taxon>Candidatus Pristimantibacillus</taxon>
    </lineage>
</organism>
<dbReference type="InterPro" id="IPR050833">
    <property type="entry name" value="Poly_Biosynth_Transport"/>
</dbReference>
<feature type="transmembrane region" description="Helical" evidence="6">
    <location>
        <begin position="12"/>
        <end position="34"/>
    </location>
</feature>
<keyword evidence="5 6" id="KW-0472">Membrane</keyword>
<dbReference type="InterPro" id="IPR024923">
    <property type="entry name" value="PG_synth_SpoVB"/>
</dbReference>
<feature type="transmembrane region" description="Helical" evidence="6">
    <location>
        <begin position="408"/>
        <end position="426"/>
    </location>
</feature>
<dbReference type="AlphaFoldDB" id="A0A9J6ZJG8"/>
<feature type="transmembrane region" description="Helical" evidence="6">
    <location>
        <begin position="312"/>
        <end position="333"/>
    </location>
</feature>
<sequence length="523" mass="56871">MSLRAKWLKISGYGALWLTSATFVTKLIGVLQKIPLQNLAGDAAFGIYNIVYPIYQLMMALAIAGIPTALAFYIAQKNEKEQHNVLSVALIVISGAAVVSCMIGLLAAPWLAKLIGNIEVVTSIRMLALALLITPLLAVYRGYYQGKDDARASSISQLIEQCVRVACMLLLLWIGLIFNWSDSKLAAAVMFGSVIGAIAALIWLLSYQKGNNLVRIERKLLVTEGNILFRMALPTALAAIVVPMVAVVDAISIPRFMLGVGEQVSFVMAEFGRYSRIQPLIQLVSMLLGAFAAGFIPNWVKQDSAVNLGDRLLLIHRLAWMIGAAAAVGLFFLASPLNIMLYKDAESLTTFRILSWTTLASSMLAVQVPLLQAAGVRKLPLYLLLIAAGSKAILNYAFVPIWGIEGAALAGNIALFVPAIIGALALRRATNHMNVVMNCKRRSWLEALRLLSVTLLALVLMVLSINIVSELIGYIWPLGWHMRLCYTLETLSSVIVGSIVFGAIIMVFKGITKSELKLLNNQT</sequence>
<evidence type="ECO:0000313" key="7">
    <source>
        <dbReference type="EMBL" id="URN95984.1"/>
    </source>
</evidence>
<feature type="transmembrane region" description="Helical" evidence="6">
    <location>
        <begin position="353"/>
        <end position="374"/>
    </location>
</feature>
<dbReference type="GO" id="GO:0005886">
    <property type="term" value="C:plasma membrane"/>
    <property type="evidence" value="ECO:0007669"/>
    <property type="project" value="UniProtKB-SubCell"/>
</dbReference>
<proteinExistence type="predicted"/>
<gene>
    <name evidence="7" type="ORF">NAG76_07055</name>
</gene>
<evidence type="ECO:0000256" key="1">
    <source>
        <dbReference type="ARBA" id="ARBA00004651"/>
    </source>
</evidence>
<evidence type="ECO:0000256" key="3">
    <source>
        <dbReference type="ARBA" id="ARBA00022692"/>
    </source>
</evidence>
<feature type="transmembrane region" description="Helical" evidence="6">
    <location>
        <begin position="488"/>
        <end position="508"/>
    </location>
</feature>
<keyword evidence="2" id="KW-1003">Cell membrane</keyword>
<dbReference type="Proteomes" id="UP001056756">
    <property type="component" value="Chromosome"/>
</dbReference>
<comment type="subcellular location">
    <subcellularLocation>
        <location evidence="1">Cell membrane</location>
        <topology evidence="1">Multi-pass membrane protein</topology>
    </subcellularLocation>
</comment>
<keyword evidence="4 6" id="KW-1133">Transmembrane helix</keyword>
<evidence type="ECO:0000256" key="2">
    <source>
        <dbReference type="ARBA" id="ARBA00022475"/>
    </source>
</evidence>
<feature type="transmembrane region" description="Helical" evidence="6">
    <location>
        <begin position="280"/>
        <end position="300"/>
    </location>
</feature>
<feature type="transmembrane region" description="Helical" evidence="6">
    <location>
        <begin position="163"/>
        <end position="180"/>
    </location>
</feature>
<dbReference type="PANTHER" id="PTHR30250:SF29">
    <property type="entry name" value="POLYSACCHARIDE BIOSYNTHESIS PROTEIN C-TERMINAL DOMAIN-CONTAINING PROTEIN"/>
    <property type="match status" value="1"/>
</dbReference>
<evidence type="ECO:0000256" key="5">
    <source>
        <dbReference type="ARBA" id="ARBA00023136"/>
    </source>
</evidence>
<name>A0A9J6ZJG8_9BACL</name>
<dbReference type="KEGG" id="plig:NAG76_07055"/>
<reference evidence="7" key="1">
    <citation type="submission" date="2022-05" db="EMBL/GenBank/DDBJ databases">
        <title>Novel bacterial taxa in a minimal lignocellulolytic consortium and its capacity to transform plastics disclosed by genome-resolved metagenomics.</title>
        <authorList>
            <person name="Rodriguez C.A.D."/>
            <person name="Diaz-Garcia L."/>
            <person name="Herrera K."/>
            <person name="Tarazona N.A."/>
            <person name="Sproer C."/>
            <person name="Overmann J."/>
            <person name="Jimenez D.J."/>
        </authorList>
    </citation>
    <scope>NUCLEOTIDE SEQUENCE</scope>
    <source>
        <strain evidence="7">MAG5</strain>
    </source>
</reference>
<dbReference type="Pfam" id="PF01943">
    <property type="entry name" value="Polysacc_synt"/>
    <property type="match status" value="1"/>
</dbReference>
<feature type="transmembrane region" description="Helical" evidence="6">
    <location>
        <begin position="186"/>
        <end position="206"/>
    </location>
</feature>
<dbReference type="CDD" id="cd13124">
    <property type="entry name" value="MATE_SpoVB_like"/>
    <property type="match status" value="1"/>
</dbReference>
<feature type="transmembrane region" description="Helical" evidence="6">
    <location>
        <begin position="86"/>
        <end position="112"/>
    </location>
</feature>
<evidence type="ECO:0000256" key="6">
    <source>
        <dbReference type="SAM" id="Phobius"/>
    </source>
</evidence>
<protein>
    <submittedName>
        <fullName evidence="7">Polysaccharide biosynthesis protein</fullName>
    </submittedName>
</protein>
<feature type="transmembrane region" description="Helical" evidence="6">
    <location>
        <begin position="381"/>
        <end position="402"/>
    </location>
</feature>
<evidence type="ECO:0000256" key="4">
    <source>
        <dbReference type="ARBA" id="ARBA00022989"/>
    </source>
</evidence>
<feature type="transmembrane region" description="Helical" evidence="6">
    <location>
        <begin position="54"/>
        <end position="74"/>
    </location>
</feature>